<keyword evidence="1" id="KW-0812">Transmembrane</keyword>
<feature type="transmembrane region" description="Helical" evidence="1">
    <location>
        <begin position="69"/>
        <end position="88"/>
    </location>
</feature>
<evidence type="ECO:0000313" key="3">
    <source>
        <dbReference type="EMBL" id="WMV57814.1"/>
    </source>
</evidence>
<proteinExistence type="predicted"/>
<sequence>MISSIKFFTILLCFLVAFLCNVQSVRYYAHVSFLATVVNQATVRTFKERSDSIEYVARNLNRGSMFRSLGLRAFYLSLNFLSSFGYLVPYQCL</sequence>
<organism evidence="3 4">
    <name type="scientific">Solanum verrucosum</name>
    <dbReference type="NCBI Taxonomy" id="315347"/>
    <lineage>
        <taxon>Eukaryota</taxon>
        <taxon>Viridiplantae</taxon>
        <taxon>Streptophyta</taxon>
        <taxon>Embryophyta</taxon>
        <taxon>Tracheophyta</taxon>
        <taxon>Spermatophyta</taxon>
        <taxon>Magnoliopsida</taxon>
        <taxon>eudicotyledons</taxon>
        <taxon>Gunneridae</taxon>
        <taxon>Pentapetalae</taxon>
        <taxon>asterids</taxon>
        <taxon>lamiids</taxon>
        <taxon>Solanales</taxon>
        <taxon>Solanaceae</taxon>
        <taxon>Solanoideae</taxon>
        <taxon>Solaneae</taxon>
        <taxon>Solanum</taxon>
    </lineage>
</organism>
<feature type="chain" id="PRO_5042118264" evidence="2">
    <location>
        <begin position="25"/>
        <end position="93"/>
    </location>
</feature>
<evidence type="ECO:0000256" key="1">
    <source>
        <dbReference type="SAM" id="Phobius"/>
    </source>
</evidence>
<reference evidence="3" key="1">
    <citation type="submission" date="2023-08" db="EMBL/GenBank/DDBJ databases">
        <title>A de novo genome assembly of Solanum verrucosum Schlechtendal, a Mexican diploid species geographically isolated from the other diploid A-genome species in potato relatives.</title>
        <authorList>
            <person name="Hosaka K."/>
        </authorList>
    </citation>
    <scope>NUCLEOTIDE SEQUENCE</scope>
    <source>
        <tissue evidence="3">Young leaves</tissue>
    </source>
</reference>
<keyword evidence="1" id="KW-0472">Membrane</keyword>
<dbReference type="PANTHER" id="PTHR31168">
    <property type="entry name" value="OS02G0292800 PROTEIN"/>
    <property type="match status" value="1"/>
</dbReference>
<accession>A0AAF1A2J3</accession>
<dbReference type="PANTHER" id="PTHR31168:SF19">
    <property type="entry name" value="OS01G0683700 PROTEIN"/>
    <property type="match status" value="1"/>
</dbReference>
<dbReference type="Pfam" id="PF04654">
    <property type="entry name" value="DUF599"/>
    <property type="match status" value="1"/>
</dbReference>
<keyword evidence="2" id="KW-0732">Signal</keyword>
<name>A0AAF1A2J3_SOLVR</name>
<feature type="signal peptide" evidence="2">
    <location>
        <begin position="1"/>
        <end position="24"/>
    </location>
</feature>
<evidence type="ECO:0000256" key="2">
    <source>
        <dbReference type="SAM" id="SignalP"/>
    </source>
</evidence>
<keyword evidence="4" id="KW-1185">Reference proteome</keyword>
<protein>
    <submittedName>
        <fullName evidence="3">Uncharacterized protein</fullName>
    </submittedName>
</protein>
<gene>
    <name evidence="3" type="ORF">MTR67_051199</name>
</gene>
<evidence type="ECO:0000313" key="4">
    <source>
        <dbReference type="Proteomes" id="UP001234989"/>
    </source>
</evidence>
<dbReference type="EMBL" id="CP133623">
    <property type="protein sequence ID" value="WMV57814.1"/>
    <property type="molecule type" value="Genomic_DNA"/>
</dbReference>
<dbReference type="InterPro" id="IPR006747">
    <property type="entry name" value="DUF599"/>
</dbReference>
<keyword evidence="1" id="KW-1133">Transmembrane helix</keyword>
<dbReference type="AlphaFoldDB" id="A0AAF1A2J3"/>
<dbReference type="Proteomes" id="UP001234989">
    <property type="component" value="Chromosome 12"/>
</dbReference>